<dbReference type="InterPro" id="IPR001173">
    <property type="entry name" value="Glyco_trans_2-like"/>
</dbReference>
<evidence type="ECO:0000256" key="4">
    <source>
        <dbReference type="ARBA" id="ARBA00022679"/>
    </source>
</evidence>
<evidence type="ECO:0000256" key="2">
    <source>
        <dbReference type="ARBA" id="ARBA00006739"/>
    </source>
</evidence>
<comment type="pathway">
    <text evidence="1">Cell wall biogenesis; cell wall polysaccharide biosynthesis.</text>
</comment>
<name>A0ABQ6I6W6_9MICO</name>
<evidence type="ECO:0000259" key="6">
    <source>
        <dbReference type="Pfam" id="PF00535"/>
    </source>
</evidence>
<dbReference type="InterPro" id="IPR029044">
    <property type="entry name" value="Nucleotide-diphossugar_trans"/>
</dbReference>
<dbReference type="EMBL" id="BSUK01000001">
    <property type="protein sequence ID" value="GMA26182.1"/>
    <property type="molecule type" value="Genomic_DNA"/>
</dbReference>
<dbReference type="Gene3D" id="3.90.550.10">
    <property type="entry name" value="Spore Coat Polysaccharide Biosynthesis Protein SpsA, Chain A"/>
    <property type="match status" value="2"/>
</dbReference>
<organism evidence="7 8">
    <name type="scientific">Luteimicrobium album</name>
    <dbReference type="NCBI Taxonomy" id="1054550"/>
    <lineage>
        <taxon>Bacteria</taxon>
        <taxon>Bacillati</taxon>
        <taxon>Actinomycetota</taxon>
        <taxon>Actinomycetes</taxon>
        <taxon>Micrococcales</taxon>
        <taxon>Luteimicrobium</taxon>
    </lineage>
</organism>
<feature type="domain" description="Glycosyltransferase 2-like" evidence="6">
    <location>
        <begin position="23"/>
        <end position="144"/>
    </location>
</feature>
<dbReference type="CDD" id="cd00761">
    <property type="entry name" value="Glyco_tranf_GTA_type"/>
    <property type="match status" value="1"/>
</dbReference>
<keyword evidence="3" id="KW-0328">Glycosyltransferase</keyword>
<comment type="similarity">
    <text evidence="2">Belongs to the glycosyltransferase 2 family.</text>
</comment>
<feature type="region of interest" description="Disordered" evidence="5">
    <location>
        <begin position="560"/>
        <end position="621"/>
    </location>
</feature>
<dbReference type="Pfam" id="PF00535">
    <property type="entry name" value="Glycos_transf_2"/>
    <property type="match status" value="2"/>
</dbReference>
<dbReference type="PANTHER" id="PTHR43179">
    <property type="entry name" value="RHAMNOSYLTRANSFERASE WBBL"/>
    <property type="match status" value="1"/>
</dbReference>
<protein>
    <recommendedName>
        <fullName evidence="6">Glycosyltransferase 2-like domain-containing protein</fullName>
    </recommendedName>
</protein>
<evidence type="ECO:0000256" key="5">
    <source>
        <dbReference type="SAM" id="MobiDB-lite"/>
    </source>
</evidence>
<evidence type="ECO:0000256" key="3">
    <source>
        <dbReference type="ARBA" id="ARBA00022676"/>
    </source>
</evidence>
<proteinExistence type="inferred from homology"/>
<feature type="compositionally biased region" description="Low complexity" evidence="5">
    <location>
        <begin position="567"/>
        <end position="610"/>
    </location>
</feature>
<evidence type="ECO:0000313" key="8">
    <source>
        <dbReference type="Proteomes" id="UP001157091"/>
    </source>
</evidence>
<comment type="caution">
    <text evidence="7">The sequence shown here is derived from an EMBL/GenBank/DDBJ whole genome shotgun (WGS) entry which is preliminary data.</text>
</comment>
<accession>A0ABQ6I6W6</accession>
<dbReference type="RefSeq" id="WP_284294538.1">
    <property type="nucleotide sequence ID" value="NZ_BSUK01000001.1"/>
</dbReference>
<gene>
    <name evidence="7" type="ORF">GCM10025864_39410</name>
</gene>
<keyword evidence="4" id="KW-0808">Transferase</keyword>
<dbReference type="Proteomes" id="UP001157091">
    <property type="component" value="Unassembled WGS sequence"/>
</dbReference>
<feature type="domain" description="Glycosyltransferase 2-like" evidence="6">
    <location>
        <begin position="272"/>
        <end position="354"/>
    </location>
</feature>
<evidence type="ECO:0000256" key="1">
    <source>
        <dbReference type="ARBA" id="ARBA00004776"/>
    </source>
</evidence>
<dbReference type="SUPFAM" id="SSF53448">
    <property type="entry name" value="Nucleotide-diphospho-sugar transferases"/>
    <property type="match status" value="2"/>
</dbReference>
<evidence type="ECO:0000313" key="7">
    <source>
        <dbReference type="EMBL" id="GMA26182.1"/>
    </source>
</evidence>
<reference evidence="8" key="1">
    <citation type="journal article" date="2019" name="Int. J. Syst. Evol. Microbiol.">
        <title>The Global Catalogue of Microorganisms (GCM) 10K type strain sequencing project: providing services to taxonomists for standard genome sequencing and annotation.</title>
        <authorList>
            <consortium name="The Broad Institute Genomics Platform"/>
            <consortium name="The Broad Institute Genome Sequencing Center for Infectious Disease"/>
            <person name="Wu L."/>
            <person name="Ma J."/>
        </authorList>
    </citation>
    <scope>NUCLEOTIDE SEQUENCE [LARGE SCALE GENOMIC DNA]</scope>
    <source>
        <strain evidence="8">NBRC 106348</strain>
    </source>
</reference>
<keyword evidence="8" id="KW-1185">Reference proteome</keyword>
<dbReference type="PANTHER" id="PTHR43179:SF12">
    <property type="entry name" value="GALACTOFURANOSYLTRANSFERASE GLFT2"/>
    <property type="match status" value="1"/>
</dbReference>
<sequence>MPEVVIDGVTYVPVTGSGSRIGVAITAHNRPALLPKALDAWMEHSPDDLVIVVVDDASDEPVSVPDGVTLIRTGTNVGVAAAKNLGIRALMDAGVQHLFLADDDTHPITDDWWKPYVDSPEPHLMLTWGDRVFREGDLVGYTWPKGCMLYLDRRAVERVGGMDLRFGLHGHEHVNLSDRIHNAGLTTVRYGDVDGSEKLFYAGDRDGRLESSVPERVRLAANPELLWSKRDSDEYIDYHATTAPTETDRDIALSVLIPSVHTRRDTFAPAITKAIFDQYEALDVCDQERVEILMLTDTKTMTIGAKRNRMVAMARGEYVAFVDDDDRLESDYLASLLAGIDASGADVVTFKLSVSLDGAAPKVCRYSRTFAAEKDTASEYQRWPNHIMCVKRSIALRTPFQPQRYGEDTRYAEDLLPLLHTEHAIDKVLYHYDWDRTTTEAQLAARYQHLTVQRTKKPLVDIVFLSKAADDDLRAMTQNAIDSAIDGAGEIPVNVIVVEQVEGVRYKSATTIYATEPFSYNAFANRGARCGTAPWVMVANNDLEFTDGWLKPLLDAKHQVVSPPTPATRGSPASRATRSAPPTASTSPAGASCSPARCSTRSAASTRTSRIGAPTTQSSSR</sequence>